<evidence type="ECO:0000256" key="3">
    <source>
        <dbReference type="ARBA" id="ARBA00022448"/>
    </source>
</evidence>
<keyword evidence="5 7" id="KW-0732">Signal</keyword>
<feature type="signal peptide" evidence="7">
    <location>
        <begin position="1"/>
        <end position="20"/>
    </location>
</feature>
<keyword evidence="4" id="KW-0964">Secreted</keyword>
<dbReference type="GO" id="GO:0010916">
    <property type="term" value="P:negative regulation of very-low-density lipoprotein particle clearance"/>
    <property type="evidence" value="ECO:0007669"/>
    <property type="project" value="TreeGrafter"/>
</dbReference>
<dbReference type="GeneID" id="113136485"/>
<dbReference type="GO" id="GO:0034361">
    <property type="term" value="C:very-low-density lipoprotein particle"/>
    <property type="evidence" value="ECO:0007669"/>
    <property type="project" value="TreeGrafter"/>
</dbReference>
<proteinExistence type="inferred from homology"/>
<evidence type="ECO:0000256" key="7">
    <source>
        <dbReference type="SAM" id="SignalP"/>
    </source>
</evidence>
<reference evidence="8" key="2">
    <citation type="submission" date="2025-09" db="UniProtKB">
        <authorList>
            <consortium name="Ensembl"/>
        </authorList>
    </citation>
    <scope>IDENTIFICATION</scope>
</reference>
<dbReference type="CTD" id="341"/>
<dbReference type="InterPro" id="IPR043081">
    <property type="entry name" value="ApoC-1_sf"/>
</dbReference>
<evidence type="ECO:0000256" key="2">
    <source>
        <dbReference type="ARBA" id="ARBA00009204"/>
    </source>
</evidence>
<evidence type="ECO:0000313" key="8">
    <source>
        <dbReference type="Ensembl" id="ENSMAMP00000043293.1"/>
    </source>
</evidence>
<sequence>MRLYLAVAMLMLAFVAFTEAQEETIKQRVVKISEQLSEGVKTLADKAKTGFDQLHNSDFAVSTRNWFQEQFDKVKTKLGELTQ</sequence>
<accession>A0A7N8X0E1</accession>
<dbReference type="InParanoid" id="A0A7N8X0E1"/>
<dbReference type="GO" id="GO:0042157">
    <property type="term" value="P:lipoprotein metabolic process"/>
    <property type="evidence" value="ECO:0007669"/>
    <property type="project" value="InterPro"/>
</dbReference>
<dbReference type="GO" id="GO:0034447">
    <property type="term" value="P:very-low-density lipoprotein particle clearance"/>
    <property type="evidence" value="ECO:0007669"/>
    <property type="project" value="TreeGrafter"/>
</dbReference>
<dbReference type="GO" id="GO:0005504">
    <property type="term" value="F:fatty acid binding"/>
    <property type="evidence" value="ECO:0007669"/>
    <property type="project" value="TreeGrafter"/>
</dbReference>
<comment type="similarity">
    <text evidence="2">Belongs to the apolipoprotein C1 family.</text>
</comment>
<dbReference type="Proteomes" id="UP000261640">
    <property type="component" value="Unplaced"/>
</dbReference>
<dbReference type="GO" id="GO:0006869">
    <property type="term" value="P:lipid transport"/>
    <property type="evidence" value="ECO:0007669"/>
    <property type="project" value="UniProtKB-KW"/>
</dbReference>
<protein>
    <submittedName>
        <fullName evidence="8">Apolipoprotein C-I</fullName>
    </submittedName>
</protein>
<dbReference type="Ensembl" id="ENSMAMT00000066349.1">
    <property type="protein sequence ID" value="ENSMAMP00000043293.1"/>
    <property type="gene ID" value="ENSMAMG00000025923.1"/>
</dbReference>
<evidence type="ECO:0000256" key="1">
    <source>
        <dbReference type="ARBA" id="ARBA00004613"/>
    </source>
</evidence>
<dbReference type="Gene3D" id="4.10.260.30">
    <property type="entry name" value="Apolipoprotein C-I"/>
    <property type="match status" value="1"/>
</dbReference>
<dbReference type="Pfam" id="PF04691">
    <property type="entry name" value="ApoC-I"/>
    <property type="match status" value="1"/>
</dbReference>
<dbReference type="OrthoDB" id="8941712at2759"/>
<dbReference type="GO" id="GO:0004859">
    <property type="term" value="F:phospholipase inhibitor activity"/>
    <property type="evidence" value="ECO:0007669"/>
    <property type="project" value="TreeGrafter"/>
</dbReference>
<dbReference type="InterPro" id="IPR006781">
    <property type="entry name" value="ApoC-I"/>
</dbReference>
<keyword evidence="6" id="KW-0445">Lipid transport</keyword>
<comment type="subcellular location">
    <subcellularLocation>
        <location evidence="1">Secreted</location>
    </subcellularLocation>
</comment>
<reference evidence="8" key="1">
    <citation type="submission" date="2025-08" db="UniProtKB">
        <authorList>
            <consortium name="Ensembl"/>
        </authorList>
    </citation>
    <scope>IDENTIFICATION</scope>
</reference>
<feature type="chain" id="PRO_5031487986" evidence="7">
    <location>
        <begin position="21"/>
        <end position="83"/>
    </location>
</feature>
<keyword evidence="3" id="KW-0813">Transport</keyword>
<dbReference type="PANTHER" id="PTHR16565">
    <property type="entry name" value="APOLIPOPROTEIN C-I"/>
    <property type="match status" value="1"/>
</dbReference>
<keyword evidence="9" id="KW-1185">Reference proteome</keyword>
<evidence type="ECO:0000256" key="5">
    <source>
        <dbReference type="ARBA" id="ARBA00022729"/>
    </source>
</evidence>
<evidence type="ECO:0000256" key="6">
    <source>
        <dbReference type="ARBA" id="ARBA00023055"/>
    </source>
</evidence>
<evidence type="ECO:0000313" key="9">
    <source>
        <dbReference type="Proteomes" id="UP000261640"/>
    </source>
</evidence>
<dbReference type="GeneTree" id="ENSGT00610000087424"/>
<evidence type="ECO:0000256" key="4">
    <source>
        <dbReference type="ARBA" id="ARBA00022525"/>
    </source>
</evidence>
<dbReference type="GO" id="GO:0032375">
    <property type="term" value="P:negative regulation of cholesterol transport"/>
    <property type="evidence" value="ECO:0007669"/>
    <property type="project" value="TreeGrafter"/>
</dbReference>
<dbReference type="RefSeq" id="XP_026173129.1">
    <property type="nucleotide sequence ID" value="XM_026317344.1"/>
</dbReference>
<dbReference type="FunCoup" id="A0A7N8X0E1">
    <property type="interactions" value="127"/>
</dbReference>
<dbReference type="PANTHER" id="PTHR16565:SF2">
    <property type="entry name" value="APOLIPOPROTEIN C-I"/>
    <property type="match status" value="1"/>
</dbReference>
<dbReference type="GO" id="GO:0050995">
    <property type="term" value="P:negative regulation of lipid catabolic process"/>
    <property type="evidence" value="ECO:0007669"/>
    <property type="project" value="TreeGrafter"/>
</dbReference>
<dbReference type="GO" id="GO:0006641">
    <property type="term" value="P:triglyceride metabolic process"/>
    <property type="evidence" value="ECO:0007669"/>
    <property type="project" value="TreeGrafter"/>
</dbReference>
<name>A0A7N8X0E1_9TELE</name>
<dbReference type="GO" id="GO:0034364">
    <property type="term" value="C:high-density lipoprotein particle"/>
    <property type="evidence" value="ECO:0007669"/>
    <property type="project" value="TreeGrafter"/>
</dbReference>
<organism evidence="8 9">
    <name type="scientific">Mastacembelus armatus</name>
    <name type="common">zig-zag eel</name>
    <dbReference type="NCBI Taxonomy" id="205130"/>
    <lineage>
        <taxon>Eukaryota</taxon>
        <taxon>Metazoa</taxon>
        <taxon>Chordata</taxon>
        <taxon>Craniata</taxon>
        <taxon>Vertebrata</taxon>
        <taxon>Euteleostomi</taxon>
        <taxon>Actinopterygii</taxon>
        <taxon>Neopterygii</taxon>
        <taxon>Teleostei</taxon>
        <taxon>Neoteleostei</taxon>
        <taxon>Acanthomorphata</taxon>
        <taxon>Anabantaria</taxon>
        <taxon>Synbranchiformes</taxon>
        <taxon>Mastacembelidae</taxon>
        <taxon>Mastacembelus</taxon>
    </lineage>
</organism>
<dbReference type="AlphaFoldDB" id="A0A7N8X0E1"/>